<evidence type="ECO:0000256" key="11">
    <source>
        <dbReference type="PIRSR" id="PIRSR602401-1"/>
    </source>
</evidence>
<dbReference type="Gene3D" id="1.10.630.10">
    <property type="entry name" value="Cytochrome P450"/>
    <property type="match status" value="3"/>
</dbReference>
<gene>
    <name evidence="14" type="ORF">EJB05_52527</name>
</gene>
<accession>A0A5J9SSI1</accession>
<dbReference type="InterPro" id="IPR017972">
    <property type="entry name" value="Cyt_P450_CS"/>
</dbReference>
<keyword evidence="9 11" id="KW-0408">Iron</keyword>
<evidence type="ECO:0000256" key="1">
    <source>
        <dbReference type="ARBA" id="ARBA00001971"/>
    </source>
</evidence>
<keyword evidence="4 11" id="KW-0349">Heme</keyword>
<dbReference type="PRINTS" id="PR00385">
    <property type="entry name" value="P450"/>
</dbReference>
<evidence type="ECO:0000256" key="10">
    <source>
        <dbReference type="ARBA" id="ARBA00023033"/>
    </source>
</evidence>
<proteinExistence type="inferred from homology"/>
<keyword evidence="13" id="KW-0472">Membrane</keyword>
<name>A0A5J9SSI1_9POAL</name>
<dbReference type="InterPro" id="IPR002401">
    <property type="entry name" value="Cyt_P450_E_grp-I"/>
</dbReference>
<dbReference type="Gramene" id="TVU01992">
    <property type="protein sequence ID" value="TVU01992"/>
    <property type="gene ID" value="EJB05_52527"/>
</dbReference>
<dbReference type="Proteomes" id="UP000324897">
    <property type="component" value="Unassembled WGS sequence"/>
</dbReference>
<feature type="non-terminal residue" evidence="14">
    <location>
        <position position="1"/>
    </location>
</feature>
<evidence type="ECO:0000256" key="5">
    <source>
        <dbReference type="ARBA" id="ARBA00022692"/>
    </source>
</evidence>
<keyword evidence="7 13" id="KW-1133">Transmembrane helix</keyword>
<dbReference type="Pfam" id="PF00067">
    <property type="entry name" value="p450"/>
    <property type="match status" value="3"/>
</dbReference>
<dbReference type="FunFam" id="1.10.630.10:FF:000008">
    <property type="entry name" value="Cytochrome P450 71D8"/>
    <property type="match status" value="1"/>
</dbReference>
<dbReference type="FunFam" id="1.10.630.10:FF:000126">
    <property type="entry name" value="Predicted protein"/>
    <property type="match status" value="1"/>
</dbReference>
<evidence type="ECO:0000313" key="15">
    <source>
        <dbReference type="Proteomes" id="UP000324897"/>
    </source>
</evidence>
<dbReference type="InterPro" id="IPR036396">
    <property type="entry name" value="Cyt_P450_sf"/>
</dbReference>
<evidence type="ECO:0000256" key="2">
    <source>
        <dbReference type="ARBA" id="ARBA00004167"/>
    </source>
</evidence>
<dbReference type="GO" id="GO:0051502">
    <property type="term" value="P:diterpene phytoalexin biosynthetic process"/>
    <property type="evidence" value="ECO:0007669"/>
    <property type="project" value="UniProtKB-ARBA"/>
</dbReference>
<dbReference type="GO" id="GO:0020037">
    <property type="term" value="F:heme binding"/>
    <property type="evidence" value="ECO:0007669"/>
    <property type="project" value="InterPro"/>
</dbReference>
<keyword evidence="6 11" id="KW-0479">Metal-binding</keyword>
<keyword evidence="15" id="KW-1185">Reference proteome</keyword>
<dbReference type="GO" id="GO:0005506">
    <property type="term" value="F:iron ion binding"/>
    <property type="evidence" value="ECO:0007669"/>
    <property type="project" value="InterPro"/>
</dbReference>
<dbReference type="PRINTS" id="PR00463">
    <property type="entry name" value="EP450I"/>
</dbReference>
<feature type="transmembrane region" description="Helical" evidence="13">
    <location>
        <begin position="6"/>
        <end position="24"/>
    </location>
</feature>
<protein>
    <recommendedName>
        <fullName evidence="16">Cytochrome P450</fullName>
    </recommendedName>
</protein>
<comment type="subcellular location">
    <subcellularLocation>
        <location evidence="2">Membrane</location>
        <topology evidence="2">Single-pass membrane protein</topology>
    </subcellularLocation>
</comment>
<keyword evidence="10" id="KW-0503">Monooxygenase</keyword>
<evidence type="ECO:0000256" key="7">
    <source>
        <dbReference type="ARBA" id="ARBA00022989"/>
    </source>
</evidence>
<evidence type="ECO:0000313" key="14">
    <source>
        <dbReference type="EMBL" id="TVU01992.1"/>
    </source>
</evidence>
<evidence type="ECO:0000256" key="4">
    <source>
        <dbReference type="ARBA" id="ARBA00022617"/>
    </source>
</evidence>
<evidence type="ECO:0000256" key="6">
    <source>
        <dbReference type="ARBA" id="ARBA00022723"/>
    </source>
</evidence>
<comment type="cofactor">
    <cofactor evidence="1 11">
        <name>heme</name>
        <dbReference type="ChEBI" id="CHEBI:30413"/>
    </cofactor>
</comment>
<keyword evidence="8" id="KW-0560">Oxidoreductase</keyword>
<dbReference type="PROSITE" id="PS00086">
    <property type="entry name" value="CYTOCHROME_P450"/>
    <property type="match status" value="2"/>
</dbReference>
<feature type="region of interest" description="Disordered" evidence="12">
    <location>
        <begin position="299"/>
        <end position="325"/>
    </location>
</feature>
<dbReference type="InterPro" id="IPR001128">
    <property type="entry name" value="Cyt_P450"/>
</dbReference>
<reference evidence="14 15" key="1">
    <citation type="journal article" date="2019" name="Sci. Rep.">
        <title>A high-quality genome of Eragrostis curvula grass provides insights into Poaceae evolution and supports new strategies to enhance forage quality.</title>
        <authorList>
            <person name="Carballo J."/>
            <person name="Santos B.A.C.M."/>
            <person name="Zappacosta D."/>
            <person name="Garbus I."/>
            <person name="Selva J.P."/>
            <person name="Gallo C.A."/>
            <person name="Diaz A."/>
            <person name="Albertini E."/>
            <person name="Caccamo M."/>
            <person name="Echenique V."/>
        </authorList>
    </citation>
    <scope>NUCLEOTIDE SEQUENCE [LARGE SCALE GENOMIC DNA]</scope>
    <source>
        <strain evidence="15">cv. Victoria</strain>
        <tissue evidence="14">Leaf</tissue>
    </source>
</reference>
<sequence>MEQLTYHYYMCLVLALLLPLLLAARKLKKRDNNNNGLRLPPGLRQLPVIGSLHHLRGQLAHRAMADIARRVDAPLIYLRLGEVPVVVASSPEAAREFMKTHDANFATRPWSPTVRTMMVDGQGLLFARHGALWWQMRKICILELLGARRVREEEVRRLVAGVALAAAAAGEEAAAAMNFGERVALLVTDMVMRVMIGDRFERREEFLEGLDEAIKITSGFNLADMFPSSRLAGFLGGTAGRAAANHRKNFELMDYAIKQHQQRRAARLSAAAGDGAVEEEDLVDVLLRIQRCQQPDWRYAEEAQQEEGETSPAKKHPSPEAQPESRVYWGRRTWLGGEVELGGGGVDRLLAGDDTLYQTLSVHSRIHNKRSSILDLPHPHLTRLQHRFHPDIKLMGPAPTGSKAGESKDLAGSAPKEDTLLKELTEIIDERFGYTNNLLTDLSGSVRNLSEAKREFDRWRPEMEKQLDGLQHSVLNLQYQFSALQDPQSSRMDPATLAVDPSLAPATAHLVASASAAAPGPNGHCVNNNYRGYGFGVPNTHEPPPSRVYWGRRTWLGGEVELGGGGVDRLLAGDDTLYQTLSVHSRIHNSNLTKGKVDWRCPSPWESSRRQCILLLLQDLFGAGSETSANTLQWAMSELMRNPRVMHKAQAELRDKLQGKPTVTEDDLADLKYLKLIIKETLRTHPVVPMLLPRECQESCKVMGYDIPKGTTVLVNVWAISRHPIYWDDPETFKPERFDAATVDFKGTDFEFTPFGAGRRICPGIAFAQATMELALAALLYHFDWELPGGLPPSGLWASLLGGSMTFICIRLFVCHCLLPPRCLTRLCSPGTVMKRSPSLHKQPLHLQSLSLISCHGHGHGTSRALPLHLLGSHAPSLLHKLNKSGDNGMRLPPSPWRLPVIGNLHQVMRSPLVHRTMADLARRLDAPLMYLKLGEVHVVVASSANAAREVLKTHDLDFAARPRSATTRRLRSDGEGVVFVPYCSTWRRLRRICVAELLGASRVRSFRRVREEEAARLVAGVIAGCCPLSPAPGEAVVVVNVTERIAAAVADSTVRVMIGDGFERREEFLHELGETVKIAAGFSLDDLFPSWRLAGVVGGMTRHAEANHRKTYELMDCAFRQHQQRKESIAASPADSVTKEEEEDILDVLLRMQKEGGLDGILTIGNIKATILDLLGAGTETSANTLQWAMAELMRNPGVMQNAQAEIRSNLAGKPSVTEDDMAELKYTKLIIKETLQLHPVSPLLVPRECRQTCNVMGYGVPEGTTAFVNVWMINRDPEYWEDAEAFKPERFQDCDVDFKGNDFEFIPFGAGRRICPGIAFAQANMELVLASLLYHFDWELPEGVSPGELDMTEEMGLSVRRKKDLYLLPTVRMPLQATE</sequence>
<evidence type="ECO:0000256" key="13">
    <source>
        <dbReference type="SAM" id="Phobius"/>
    </source>
</evidence>
<evidence type="ECO:0000256" key="3">
    <source>
        <dbReference type="ARBA" id="ARBA00010617"/>
    </source>
</evidence>
<dbReference type="CDD" id="cd11072">
    <property type="entry name" value="CYP71-like"/>
    <property type="match status" value="1"/>
</dbReference>
<feature type="binding site" description="axial binding residue" evidence="11">
    <location>
        <position position="762"/>
    </location>
    <ligand>
        <name>heme</name>
        <dbReference type="ChEBI" id="CHEBI:30413"/>
    </ligand>
    <ligandPart>
        <name>Fe</name>
        <dbReference type="ChEBI" id="CHEBI:18248"/>
    </ligandPart>
</feature>
<evidence type="ECO:0008006" key="16">
    <source>
        <dbReference type="Google" id="ProtNLM"/>
    </source>
</evidence>
<evidence type="ECO:0000256" key="12">
    <source>
        <dbReference type="SAM" id="MobiDB-lite"/>
    </source>
</evidence>
<comment type="caution">
    <text evidence="14">The sequence shown here is derived from an EMBL/GenBank/DDBJ whole genome shotgun (WGS) entry which is preliminary data.</text>
</comment>
<keyword evidence="5 13" id="KW-0812">Transmembrane</keyword>
<dbReference type="PANTHER" id="PTHR47955:SF21">
    <property type="entry name" value="OS06G0642300 PROTEIN"/>
    <property type="match status" value="1"/>
</dbReference>
<evidence type="ECO:0000256" key="8">
    <source>
        <dbReference type="ARBA" id="ARBA00023002"/>
    </source>
</evidence>
<dbReference type="GO" id="GO:0016020">
    <property type="term" value="C:membrane"/>
    <property type="evidence" value="ECO:0007669"/>
    <property type="project" value="UniProtKB-SubCell"/>
</dbReference>
<dbReference type="EMBL" id="RWGY01000363">
    <property type="protein sequence ID" value="TVU01992.1"/>
    <property type="molecule type" value="Genomic_DNA"/>
</dbReference>
<dbReference type="PANTHER" id="PTHR47955">
    <property type="entry name" value="CYTOCHROME P450 FAMILY 71 PROTEIN"/>
    <property type="match status" value="1"/>
</dbReference>
<evidence type="ECO:0000256" key="9">
    <source>
        <dbReference type="ARBA" id="ARBA00023004"/>
    </source>
</evidence>
<comment type="similarity">
    <text evidence="3">Belongs to the cytochrome P450 family.</text>
</comment>
<organism evidence="14 15">
    <name type="scientific">Eragrostis curvula</name>
    <name type="common">weeping love grass</name>
    <dbReference type="NCBI Taxonomy" id="38414"/>
    <lineage>
        <taxon>Eukaryota</taxon>
        <taxon>Viridiplantae</taxon>
        <taxon>Streptophyta</taxon>
        <taxon>Embryophyta</taxon>
        <taxon>Tracheophyta</taxon>
        <taxon>Spermatophyta</taxon>
        <taxon>Magnoliopsida</taxon>
        <taxon>Liliopsida</taxon>
        <taxon>Poales</taxon>
        <taxon>Poaceae</taxon>
        <taxon>PACMAD clade</taxon>
        <taxon>Chloridoideae</taxon>
        <taxon>Eragrostideae</taxon>
        <taxon>Eragrostidinae</taxon>
        <taxon>Eragrostis</taxon>
    </lineage>
</organism>
<dbReference type="SUPFAM" id="SSF48264">
    <property type="entry name" value="Cytochrome P450"/>
    <property type="match status" value="3"/>
</dbReference>
<dbReference type="GO" id="GO:0016709">
    <property type="term" value="F:oxidoreductase activity, acting on paired donors, with incorporation or reduction of molecular oxygen, NAD(P)H as one donor, and incorporation of one atom of oxygen"/>
    <property type="evidence" value="ECO:0007669"/>
    <property type="project" value="UniProtKB-ARBA"/>
</dbReference>